<dbReference type="InterPro" id="IPR011992">
    <property type="entry name" value="EF-hand-dom_pair"/>
</dbReference>
<organism evidence="4 5">
    <name type="scientific">Amycolatopsis speibonae</name>
    <dbReference type="NCBI Taxonomy" id="1450224"/>
    <lineage>
        <taxon>Bacteria</taxon>
        <taxon>Bacillati</taxon>
        <taxon>Actinomycetota</taxon>
        <taxon>Actinomycetes</taxon>
        <taxon>Pseudonocardiales</taxon>
        <taxon>Pseudonocardiaceae</taxon>
        <taxon>Amycolatopsis</taxon>
    </lineage>
</organism>
<dbReference type="PANTHER" id="PTHR10827:SF98">
    <property type="entry name" value="45 KDA CALCIUM-BINDING PROTEIN"/>
    <property type="match status" value="1"/>
</dbReference>
<dbReference type="Gene3D" id="1.10.238.10">
    <property type="entry name" value="EF-hand"/>
    <property type="match status" value="1"/>
</dbReference>
<dbReference type="Pfam" id="PF13202">
    <property type="entry name" value="EF-hand_5"/>
    <property type="match status" value="1"/>
</dbReference>
<keyword evidence="2" id="KW-0677">Repeat</keyword>
<gene>
    <name evidence="4" type="ORF">ACFOSH_15245</name>
</gene>
<feature type="domain" description="EF-hand" evidence="3">
    <location>
        <begin position="103"/>
        <end position="129"/>
    </location>
</feature>
<accession>A0ABV7NVH6</accession>
<dbReference type="PROSITE" id="PS50222">
    <property type="entry name" value="EF_HAND_2"/>
    <property type="match status" value="3"/>
</dbReference>
<dbReference type="PROSITE" id="PS00018">
    <property type="entry name" value="EF_HAND_1"/>
    <property type="match status" value="3"/>
</dbReference>
<name>A0ABV7NVH6_9PSEU</name>
<dbReference type="PANTHER" id="PTHR10827">
    <property type="entry name" value="RETICULOCALBIN"/>
    <property type="match status" value="1"/>
</dbReference>
<dbReference type="InterPro" id="IPR002048">
    <property type="entry name" value="EF_hand_dom"/>
</dbReference>
<dbReference type="SMART" id="SM00054">
    <property type="entry name" value="EFh"/>
    <property type="match status" value="3"/>
</dbReference>
<dbReference type="CDD" id="cd00051">
    <property type="entry name" value="EFh"/>
    <property type="match status" value="2"/>
</dbReference>
<proteinExistence type="predicted"/>
<evidence type="ECO:0000256" key="2">
    <source>
        <dbReference type="ARBA" id="ARBA00022737"/>
    </source>
</evidence>
<evidence type="ECO:0000313" key="4">
    <source>
        <dbReference type="EMBL" id="MFC3450788.1"/>
    </source>
</evidence>
<keyword evidence="1" id="KW-0479">Metal-binding</keyword>
<keyword evidence="5" id="KW-1185">Reference proteome</keyword>
<dbReference type="SUPFAM" id="SSF47473">
    <property type="entry name" value="EF-hand"/>
    <property type="match status" value="1"/>
</dbReference>
<protein>
    <submittedName>
        <fullName evidence="4">EF-hand domain-containing protein</fullName>
    </submittedName>
</protein>
<reference evidence="5" key="1">
    <citation type="journal article" date="2019" name="Int. J. Syst. Evol. Microbiol.">
        <title>The Global Catalogue of Microorganisms (GCM) 10K type strain sequencing project: providing services to taxonomists for standard genome sequencing and annotation.</title>
        <authorList>
            <consortium name="The Broad Institute Genomics Platform"/>
            <consortium name="The Broad Institute Genome Sequencing Center for Infectious Disease"/>
            <person name="Wu L."/>
            <person name="Ma J."/>
        </authorList>
    </citation>
    <scope>NUCLEOTIDE SEQUENCE [LARGE SCALE GENOMIC DNA]</scope>
    <source>
        <strain evidence="5">CGMCC 4.7676</strain>
    </source>
</reference>
<comment type="caution">
    <text evidence="4">The sequence shown here is derived from an EMBL/GenBank/DDBJ whole genome shotgun (WGS) entry which is preliminary data.</text>
</comment>
<evidence type="ECO:0000313" key="5">
    <source>
        <dbReference type="Proteomes" id="UP001595645"/>
    </source>
</evidence>
<dbReference type="Pfam" id="PF13499">
    <property type="entry name" value="EF-hand_7"/>
    <property type="match status" value="1"/>
</dbReference>
<dbReference type="RefSeq" id="WP_378239522.1">
    <property type="nucleotide sequence ID" value="NZ_JBHRWK010000020.1"/>
</dbReference>
<feature type="domain" description="EF-hand" evidence="3">
    <location>
        <begin position="52"/>
        <end position="87"/>
    </location>
</feature>
<sequence>MLKTKHDKLFDLLDYDGNGTIERDDFEKLAADLIKAGADNPHAPSAEAVAQAYRRAFERFVAHVDTDGDGIIDRDEFHTAMATQADREARFDDIWGPTCDVEFDNVDVNGDGKLDREEFAELMAGFGQTPATASAAFDRLAADGFITRKTYYYAWKTYVSSDDDSAAANAMMA</sequence>
<dbReference type="Proteomes" id="UP001595645">
    <property type="component" value="Unassembled WGS sequence"/>
</dbReference>
<feature type="domain" description="EF-hand" evidence="3">
    <location>
        <begin position="1"/>
        <end position="36"/>
    </location>
</feature>
<dbReference type="EMBL" id="JBHRWK010000020">
    <property type="protein sequence ID" value="MFC3450788.1"/>
    <property type="molecule type" value="Genomic_DNA"/>
</dbReference>
<evidence type="ECO:0000256" key="1">
    <source>
        <dbReference type="ARBA" id="ARBA00022723"/>
    </source>
</evidence>
<dbReference type="InterPro" id="IPR018247">
    <property type="entry name" value="EF_Hand_1_Ca_BS"/>
</dbReference>
<evidence type="ECO:0000259" key="3">
    <source>
        <dbReference type="PROSITE" id="PS50222"/>
    </source>
</evidence>